<dbReference type="SUPFAM" id="SSF103084">
    <property type="entry name" value="Holliday junction resolvase RusA"/>
    <property type="match status" value="1"/>
</dbReference>
<dbReference type="AlphaFoldDB" id="A0A852RXF5"/>
<evidence type="ECO:0000313" key="2">
    <source>
        <dbReference type="Proteomes" id="UP000582231"/>
    </source>
</evidence>
<keyword evidence="1" id="KW-0378">Hydrolase</keyword>
<name>A0A852RXF5_9ACTN</name>
<keyword evidence="1" id="KW-0255">Endonuclease</keyword>
<keyword evidence="2" id="KW-1185">Reference proteome</keyword>
<sequence>MGHAAVLTHEIRAVIPGHPLTKGSMKCVGRRGRVAHVLLESDDSGAKARWRAFIADSTRRGWPAGQQAVKGQPLGADITFTLDRPKSHYGTGRNAGKVKAAYTAAFPVGHDTGDVDKLLRLVLDALQDGDVIPDDCAVVDTLARKRYVDATSAEPDVLGHPGVVIRLYPIEVPAP</sequence>
<dbReference type="Gene3D" id="3.30.1330.70">
    <property type="entry name" value="Holliday junction resolvase RusA"/>
    <property type="match status" value="1"/>
</dbReference>
<dbReference type="Proteomes" id="UP000582231">
    <property type="component" value="Unassembled WGS sequence"/>
</dbReference>
<dbReference type="InterPro" id="IPR008822">
    <property type="entry name" value="Endonuclease_RusA-like"/>
</dbReference>
<dbReference type="GO" id="GO:0006281">
    <property type="term" value="P:DNA repair"/>
    <property type="evidence" value="ECO:0007669"/>
    <property type="project" value="InterPro"/>
</dbReference>
<evidence type="ECO:0000313" key="1">
    <source>
        <dbReference type="EMBL" id="NYD33866.1"/>
    </source>
</evidence>
<dbReference type="RefSeq" id="WP_179729855.1">
    <property type="nucleotide sequence ID" value="NZ_BAABEF010000001.1"/>
</dbReference>
<keyword evidence="1" id="KW-0540">Nuclease</keyword>
<dbReference type="EMBL" id="JACCBF010000001">
    <property type="protein sequence ID" value="NYD33866.1"/>
    <property type="molecule type" value="Genomic_DNA"/>
</dbReference>
<gene>
    <name evidence="1" type="ORF">BJ958_005412</name>
</gene>
<dbReference type="GO" id="GO:0000287">
    <property type="term" value="F:magnesium ion binding"/>
    <property type="evidence" value="ECO:0007669"/>
    <property type="project" value="InterPro"/>
</dbReference>
<accession>A0A852RXF5</accession>
<reference evidence="1 2" key="1">
    <citation type="submission" date="2020-07" db="EMBL/GenBank/DDBJ databases">
        <title>Sequencing the genomes of 1000 actinobacteria strains.</title>
        <authorList>
            <person name="Klenk H.-P."/>
        </authorList>
    </citation>
    <scope>NUCLEOTIDE SEQUENCE [LARGE SCALE GENOMIC DNA]</scope>
    <source>
        <strain evidence="1 2">DSM 19082</strain>
    </source>
</reference>
<dbReference type="GO" id="GO:0004519">
    <property type="term" value="F:endonuclease activity"/>
    <property type="evidence" value="ECO:0007669"/>
    <property type="project" value="UniProtKB-KW"/>
</dbReference>
<organism evidence="1 2">
    <name type="scientific">Nocardioides kongjuensis</name>
    <dbReference type="NCBI Taxonomy" id="349522"/>
    <lineage>
        <taxon>Bacteria</taxon>
        <taxon>Bacillati</taxon>
        <taxon>Actinomycetota</taxon>
        <taxon>Actinomycetes</taxon>
        <taxon>Propionibacteriales</taxon>
        <taxon>Nocardioidaceae</taxon>
        <taxon>Nocardioides</taxon>
    </lineage>
</organism>
<dbReference type="InterPro" id="IPR036614">
    <property type="entry name" value="RusA-like_sf"/>
</dbReference>
<proteinExistence type="predicted"/>
<protein>
    <submittedName>
        <fullName evidence="1">Holliday junction resolvase RusA-like endonuclease</fullName>
    </submittedName>
</protein>
<dbReference type="GO" id="GO:0006310">
    <property type="term" value="P:DNA recombination"/>
    <property type="evidence" value="ECO:0007669"/>
    <property type="project" value="InterPro"/>
</dbReference>
<dbReference type="Pfam" id="PF05866">
    <property type="entry name" value="RusA"/>
    <property type="match status" value="1"/>
</dbReference>
<comment type="caution">
    <text evidence="1">The sequence shown here is derived from an EMBL/GenBank/DDBJ whole genome shotgun (WGS) entry which is preliminary data.</text>
</comment>